<dbReference type="Proteomes" id="UP000609879">
    <property type="component" value="Unassembled WGS sequence"/>
</dbReference>
<feature type="transmembrane region" description="Helical" evidence="1">
    <location>
        <begin position="190"/>
        <end position="212"/>
    </location>
</feature>
<proteinExistence type="predicted"/>
<keyword evidence="1" id="KW-0472">Membrane</keyword>
<organism evidence="2 3">
    <name type="scientific">Paractinoplanes deccanensis</name>
    <dbReference type="NCBI Taxonomy" id="113561"/>
    <lineage>
        <taxon>Bacteria</taxon>
        <taxon>Bacillati</taxon>
        <taxon>Actinomycetota</taxon>
        <taxon>Actinomycetes</taxon>
        <taxon>Micromonosporales</taxon>
        <taxon>Micromonosporaceae</taxon>
        <taxon>Paractinoplanes</taxon>
    </lineage>
</organism>
<protein>
    <recommendedName>
        <fullName evidence="4">Gustatory receptor</fullName>
    </recommendedName>
</protein>
<name>A0ABQ3XYG0_9ACTN</name>
<dbReference type="RefSeq" id="WP_203760716.1">
    <property type="nucleotide sequence ID" value="NZ_BAAABO010000006.1"/>
</dbReference>
<evidence type="ECO:0000256" key="1">
    <source>
        <dbReference type="SAM" id="Phobius"/>
    </source>
</evidence>
<feature type="transmembrane region" description="Helical" evidence="1">
    <location>
        <begin position="61"/>
        <end position="83"/>
    </location>
</feature>
<sequence>MSDVYQRLWEAGNVHRHLRRAGLDTAVLTLVGFAAGCGIARVGSGATASSRDFAASAEFAIWSAMVGFEVALRVNVFGALWSIRTEVRRRAGVGFVWPALVALVIVAVIFHITERIYPLPDSGLEAEDRRRFVLQLMMLVTIAPGLVTFWRIRSWIARAGSQCALRQPHSPPAGQLICDVLYISRIVQKVVVMISAVIVVSILEFAAFRTAFMAQAPSSTNFPVGLVILYGVLLTVVLSFLYFPVYSGFNDYKRQLRDALCPVPAVDVPDERWHAARDRTERLLQLPRGPWESVRSNYAILAPLFASVFSLFLPGVKF</sequence>
<keyword evidence="1" id="KW-1133">Transmembrane helix</keyword>
<evidence type="ECO:0000313" key="3">
    <source>
        <dbReference type="Proteomes" id="UP000609879"/>
    </source>
</evidence>
<dbReference type="EMBL" id="BOMI01000021">
    <property type="protein sequence ID" value="GID72784.1"/>
    <property type="molecule type" value="Genomic_DNA"/>
</dbReference>
<feature type="transmembrane region" description="Helical" evidence="1">
    <location>
        <begin position="298"/>
        <end position="316"/>
    </location>
</feature>
<accession>A0ABQ3XYG0</accession>
<feature type="transmembrane region" description="Helical" evidence="1">
    <location>
        <begin position="132"/>
        <end position="152"/>
    </location>
</feature>
<comment type="caution">
    <text evidence="2">The sequence shown here is derived from an EMBL/GenBank/DDBJ whole genome shotgun (WGS) entry which is preliminary data.</text>
</comment>
<keyword evidence="3" id="KW-1185">Reference proteome</keyword>
<feature type="transmembrane region" description="Helical" evidence="1">
    <location>
        <begin position="21"/>
        <end position="41"/>
    </location>
</feature>
<gene>
    <name evidence="2" type="ORF">Ade02nite_14250</name>
</gene>
<evidence type="ECO:0000313" key="2">
    <source>
        <dbReference type="EMBL" id="GID72784.1"/>
    </source>
</evidence>
<feature type="transmembrane region" description="Helical" evidence="1">
    <location>
        <begin position="95"/>
        <end position="112"/>
    </location>
</feature>
<reference evidence="2 3" key="1">
    <citation type="submission" date="2021-01" db="EMBL/GenBank/DDBJ databases">
        <title>Whole genome shotgun sequence of Actinoplanes deccanensis NBRC 13994.</title>
        <authorList>
            <person name="Komaki H."/>
            <person name="Tamura T."/>
        </authorList>
    </citation>
    <scope>NUCLEOTIDE SEQUENCE [LARGE SCALE GENOMIC DNA]</scope>
    <source>
        <strain evidence="2 3">NBRC 13994</strain>
    </source>
</reference>
<feature type="transmembrane region" description="Helical" evidence="1">
    <location>
        <begin position="224"/>
        <end position="245"/>
    </location>
</feature>
<evidence type="ECO:0008006" key="4">
    <source>
        <dbReference type="Google" id="ProtNLM"/>
    </source>
</evidence>
<keyword evidence="1" id="KW-0812">Transmembrane</keyword>